<feature type="domain" description="C2H2-type" evidence="2">
    <location>
        <begin position="163"/>
        <end position="190"/>
    </location>
</feature>
<dbReference type="EnsemblMetazoa" id="GAUT041456-RA">
    <property type="protein sequence ID" value="GAUT041456-PA"/>
    <property type="gene ID" value="GAUT041456"/>
</dbReference>
<keyword evidence="1" id="KW-0479">Metal-binding</keyword>
<evidence type="ECO:0000256" key="1">
    <source>
        <dbReference type="PROSITE-ProRule" id="PRU00042"/>
    </source>
</evidence>
<evidence type="ECO:0000313" key="4">
    <source>
        <dbReference type="Proteomes" id="UP000078200"/>
    </source>
</evidence>
<dbReference type="GO" id="GO:0008270">
    <property type="term" value="F:zinc ion binding"/>
    <property type="evidence" value="ECO:0007669"/>
    <property type="project" value="UniProtKB-KW"/>
</dbReference>
<dbReference type="InterPro" id="IPR036236">
    <property type="entry name" value="Znf_C2H2_sf"/>
</dbReference>
<dbReference type="SUPFAM" id="SSF57667">
    <property type="entry name" value="beta-beta-alpha zinc fingers"/>
    <property type="match status" value="1"/>
</dbReference>
<dbReference type="AlphaFoldDB" id="A0A1A9VM83"/>
<dbReference type="Proteomes" id="UP000078200">
    <property type="component" value="Unassembled WGS sequence"/>
</dbReference>
<protein>
    <recommendedName>
        <fullName evidence="2">C2H2-type domain-containing protein</fullName>
    </recommendedName>
</protein>
<reference evidence="3" key="1">
    <citation type="submission" date="2020-05" db="UniProtKB">
        <authorList>
            <consortium name="EnsemblMetazoa"/>
        </authorList>
    </citation>
    <scope>IDENTIFICATION</scope>
    <source>
        <strain evidence="3">TTRI</strain>
    </source>
</reference>
<sequence length="211" mass="24347">MIRSPSSISSCTDWVIVVQVTNTQWGLAKWTMDVLDVTANMGFVIFGIFINLNSNKNIYYVTKLGKSRDNRKIANIMHTGDIAVDYYRNMKSVRFLCTRNGSFLMFPSNALLDCCGKDDKKTSHMRSCEASHLTCSLCEVGFLGWREYHAHFRQHGSDVKKPFFCLECGMRFMTHAVLTLHQSKYPEETPYLRPHCDKDFKWKQGPKTHLL</sequence>
<dbReference type="VEuPathDB" id="VectorBase:GAUT041456"/>
<dbReference type="STRING" id="7395.A0A1A9VM83"/>
<organism evidence="3 4">
    <name type="scientific">Glossina austeni</name>
    <name type="common">Savannah tsetse fly</name>
    <dbReference type="NCBI Taxonomy" id="7395"/>
    <lineage>
        <taxon>Eukaryota</taxon>
        <taxon>Metazoa</taxon>
        <taxon>Ecdysozoa</taxon>
        <taxon>Arthropoda</taxon>
        <taxon>Hexapoda</taxon>
        <taxon>Insecta</taxon>
        <taxon>Pterygota</taxon>
        <taxon>Neoptera</taxon>
        <taxon>Endopterygota</taxon>
        <taxon>Diptera</taxon>
        <taxon>Brachycera</taxon>
        <taxon>Muscomorpha</taxon>
        <taxon>Hippoboscoidea</taxon>
        <taxon>Glossinidae</taxon>
        <taxon>Glossina</taxon>
    </lineage>
</organism>
<keyword evidence="4" id="KW-1185">Reference proteome</keyword>
<keyword evidence="1" id="KW-0862">Zinc</keyword>
<evidence type="ECO:0000313" key="3">
    <source>
        <dbReference type="EnsemblMetazoa" id="GAUT041456-PA"/>
    </source>
</evidence>
<evidence type="ECO:0000259" key="2">
    <source>
        <dbReference type="PROSITE" id="PS50157"/>
    </source>
</evidence>
<dbReference type="Gene3D" id="3.30.160.60">
    <property type="entry name" value="Classic Zinc Finger"/>
    <property type="match status" value="1"/>
</dbReference>
<keyword evidence="1" id="KW-0863">Zinc-finger</keyword>
<dbReference type="InterPro" id="IPR013087">
    <property type="entry name" value="Znf_C2H2_type"/>
</dbReference>
<accession>A0A1A9VM83</accession>
<proteinExistence type="predicted"/>
<name>A0A1A9VM83_GLOAU</name>
<dbReference type="PROSITE" id="PS50157">
    <property type="entry name" value="ZINC_FINGER_C2H2_2"/>
    <property type="match status" value="1"/>
</dbReference>